<feature type="region of interest" description="Disordered" evidence="1">
    <location>
        <begin position="1"/>
        <end position="22"/>
    </location>
</feature>
<protein>
    <recommendedName>
        <fullName evidence="4">Nuclear transport factor 2 family protein</fullName>
    </recommendedName>
</protein>
<sequence length="169" mass="18702">MPSLSRFRDDVPNETITGYRPTAEEQDSLAAWWETYDGLAERSAVARMAELATFPVNVVSDDAEHRPHCGQWDRDHYVSTMSRVMGAPDGAAASDPDAAGPTPEGTFESIRTPLFLGPSIVVVFSRSTMTAGGETYHLDYADVLVRENDGWRFQTMIQPGWGEAMRSEQ</sequence>
<evidence type="ECO:0000256" key="1">
    <source>
        <dbReference type="SAM" id="MobiDB-lite"/>
    </source>
</evidence>
<evidence type="ECO:0008006" key="4">
    <source>
        <dbReference type="Google" id="ProtNLM"/>
    </source>
</evidence>
<dbReference type="InterPro" id="IPR032710">
    <property type="entry name" value="NTF2-like_dom_sf"/>
</dbReference>
<gene>
    <name evidence="2" type="ORF">ACFQQL_02040</name>
</gene>
<reference evidence="3" key="1">
    <citation type="journal article" date="2019" name="Int. J. Syst. Evol. Microbiol.">
        <title>The Global Catalogue of Microorganisms (GCM) 10K type strain sequencing project: providing services to taxonomists for standard genome sequencing and annotation.</title>
        <authorList>
            <consortium name="The Broad Institute Genomics Platform"/>
            <consortium name="The Broad Institute Genome Sequencing Center for Infectious Disease"/>
            <person name="Wu L."/>
            <person name="Ma J."/>
        </authorList>
    </citation>
    <scope>NUCLEOTIDE SEQUENCE [LARGE SCALE GENOMIC DNA]</scope>
    <source>
        <strain evidence="3">JCM 1490</strain>
    </source>
</reference>
<evidence type="ECO:0000313" key="2">
    <source>
        <dbReference type="EMBL" id="MFC7403876.1"/>
    </source>
</evidence>
<dbReference type="SUPFAM" id="SSF54427">
    <property type="entry name" value="NTF2-like"/>
    <property type="match status" value="1"/>
</dbReference>
<dbReference type="Proteomes" id="UP001596455">
    <property type="component" value="Unassembled WGS sequence"/>
</dbReference>
<dbReference type="RefSeq" id="WP_382390749.1">
    <property type="nucleotide sequence ID" value="NZ_JBHTCQ010000001.1"/>
</dbReference>
<evidence type="ECO:0000313" key="3">
    <source>
        <dbReference type="Proteomes" id="UP001596455"/>
    </source>
</evidence>
<keyword evidence="3" id="KW-1185">Reference proteome</keyword>
<feature type="compositionally biased region" description="Basic and acidic residues" evidence="1">
    <location>
        <begin position="1"/>
        <end position="11"/>
    </location>
</feature>
<comment type="caution">
    <text evidence="2">The sequence shown here is derived from an EMBL/GenBank/DDBJ whole genome shotgun (WGS) entry which is preliminary data.</text>
</comment>
<accession>A0ABW2Q3Z5</accession>
<organism evidence="2 3">
    <name type="scientific">Georgenia alba</name>
    <dbReference type="NCBI Taxonomy" id="2233858"/>
    <lineage>
        <taxon>Bacteria</taxon>
        <taxon>Bacillati</taxon>
        <taxon>Actinomycetota</taxon>
        <taxon>Actinomycetes</taxon>
        <taxon>Micrococcales</taxon>
        <taxon>Bogoriellaceae</taxon>
        <taxon>Georgenia</taxon>
    </lineage>
</organism>
<proteinExistence type="predicted"/>
<dbReference type="EMBL" id="JBHTCQ010000001">
    <property type="protein sequence ID" value="MFC7403876.1"/>
    <property type="molecule type" value="Genomic_DNA"/>
</dbReference>
<name>A0ABW2Q3Z5_9MICO</name>